<dbReference type="AlphaFoldDB" id="A0A4W5K1J1"/>
<dbReference type="CDD" id="cd00110">
    <property type="entry name" value="LamG"/>
    <property type="match status" value="1"/>
</dbReference>
<dbReference type="Pfam" id="PF02210">
    <property type="entry name" value="Laminin_G_2"/>
    <property type="match status" value="1"/>
</dbReference>
<dbReference type="Ensembl" id="ENSHHUT00000006167.1">
    <property type="protein sequence ID" value="ENSHHUP00000005984.1"/>
    <property type="gene ID" value="ENSHHUG00000003697.1"/>
</dbReference>
<comment type="caution">
    <text evidence="1">Lacks conserved residue(s) required for the propagation of feature annotation.</text>
</comment>
<evidence type="ECO:0000313" key="3">
    <source>
        <dbReference type="Ensembl" id="ENSHHUP00000005984.1"/>
    </source>
</evidence>
<dbReference type="Gene3D" id="2.60.120.200">
    <property type="match status" value="1"/>
</dbReference>
<dbReference type="SUPFAM" id="SSF49899">
    <property type="entry name" value="Concanavalin A-like lectins/glucanases"/>
    <property type="match status" value="1"/>
</dbReference>
<dbReference type="GO" id="GO:0016020">
    <property type="term" value="C:membrane"/>
    <property type="evidence" value="ECO:0007669"/>
    <property type="project" value="UniProtKB-SubCell"/>
</dbReference>
<evidence type="ECO:0000256" key="1">
    <source>
        <dbReference type="PROSITE-ProRule" id="PRU00122"/>
    </source>
</evidence>
<dbReference type="PANTHER" id="PTHR15036:SF85">
    <property type="entry name" value="SP2353, ISOFORM A"/>
    <property type="match status" value="1"/>
</dbReference>
<accession>A0A4W5K1J1</accession>
<protein>
    <recommendedName>
        <fullName evidence="2">Laminin G domain-containing protein</fullName>
    </recommendedName>
</protein>
<sequence>MEVTWDPPSQPHGPPPLYQVERTDLSLSDPRDLVVRGARFPGNGYHRFPSDTLPVNRDFTGLRLSFRTRASDGLLLCAVSPGNQEEYLALQIRNGRPYFLFDPQGWAVGVGVEGDGGRSYNDGQWHSIMATRKQAVGTIIVDDQYQGNTYSPCVCVLSPGSVFY</sequence>
<keyword evidence="4" id="KW-1185">Reference proteome</keyword>
<organism evidence="3 4">
    <name type="scientific">Hucho hucho</name>
    <name type="common">huchen</name>
    <dbReference type="NCBI Taxonomy" id="62062"/>
    <lineage>
        <taxon>Eukaryota</taxon>
        <taxon>Metazoa</taxon>
        <taxon>Chordata</taxon>
        <taxon>Craniata</taxon>
        <taxon>Vertebrata</taxon>
        <taxon>Euteleostomi</taxon>
        <taxon>Actinopterygii</taxon>
        <taxon>Neopterygii</taxon>
        <taxon>Teleostei</taxon>
        <taxon>Protacanthopterygii</taxon>
        <taxon>Salmoniformes</taxon>
        <taxon>Salmonidae</taxon>
        <taxon>Salmoninae</taxon>
        <taxon>Hucho</taxon>
    </lineage>
</organism>
<name>A0A4W5K1J1_9TELE</name>
<reference evidence="4" key="1">
    <citation type="submission" date="2018-06" db="EMBL/GenBank/DDBJ databases">
        <title>Genome assembly of Danube salmon.</title>
        <authorList>
            <person name="Macqueen D.J."/>
            <person name="Gundappa M.K."/>
        </authorList>
    </citation>
    <scope>NUCLEOTIDE SEQUENCE [LARGE SCALE GENOMIC DNA]</scope>
</reference>
<dbReference type="InterPro" id="IPR001791">
    <property type="entry name" value="Laminin_G"/>
</dbReference>
<feature type="domain" description="Laminin G" evidence="2">
    <location>
        <begin position="35"/>
        <end position="164"/>
    </location>
</feature>
<dbReference type="InterPro" id="IPR050372">
    <property type="entry name" value="Neurexin-related_CASP"/>
</dbReference>
<evidence type="ECO:0000313" key="4">
    <source>
        <dbReference type="Proteomes" id="UP000314982"/>
    </source>
</evidence>
<proteinExistence type="predicted"/>
<dbReference type="Proteomes" id="UP000314982">
    <property type="component" value="Unassembled WGS sequence"/>
</dbReference>
<dbReference type="STRING" id="62062.ENSHHUP00000005984"/>
<reference evidence="3" key="2">
    <citation type="submission" date="2025-08" db="UniProtKB">
        <authorList>
            <consortium name="Ensembl"/>
        </authorList>
    </citation>
    <scope>IDENTIFICATION</scope>
</reference>
<dbReference type="PANTHER" id="PTHR15036">
    <property type="entry name" value="PIKACHURIN-LIKE PROTEIN"/>
    <property type="match status" value="1"/>
</dbReference>
<evidence type="ECO:0000259" key="2">
    <source>
        <dbReference type="PROSITE" id="PS50025"/>
    </source>
</evidence>
<dbReference type="InterPro" id="IPR013320">
    <property type="entry name" value="ConA-like_dom_sf"/>
</dbReference>
<reference evidence="3" key="3">
    <citation type="submission" date="2025-09" db="UniProtKB">
        <authorList>
            <consortium name="Ensembl"/>
        </authorList>
    </citation>
    <scope>IDENTIFICATION</scope>
</reference>
<dbReference type="PROSITE" id="PS50025">
    <property type="entry name" value="LAM_G_DOMAIN"/>
    <property type="match status" value="1"/>
</dbReference>